<gene>
    <name evidence="2" type="ORF">LCGC14_0777930</name>
</gene>
<proteinExistence type="predicted"/>
<sequence length="84" mass="9077">MQPNAQDKQETDGGTKDAIRRYPPTINRTGFPLTDAAIKALGPDGPGIYDQAKKDLGFPDGPYTSVTDTAIADRMSLLVNRANR</sequence>
<protein>
    <submittedName>
        <fullName evidence="2">Uncharacterized protein</fullName>
    </submittedName>
</protein>
<name>A0A0F9SG93_9ZZZZ</name>
<dbReference type="EMBL" id="LAZR01001994">
    <property type="protein sequence ID" value="KKN36016.1"/>
    <property type="molecule type" value="Genomic_DNA"/>
</dbReference>
<accession>A0A0F9SG93</accession>
<feature type="compositionally biased region" description="Basic and acidic residues" evidence="1">
    <location>
        <begin position="7"/>
        <end position="20"/>
    </location>
</feature>
<dbReference type="AlphaFoldDB" id="A0A0F9SG93"/>
<feature type="region of interest" description="Disordered" evidence="1">
    <location>
        <begin position="1"/>
        <end position="27"/>
    </location>
</feature>
<evidence type="ECO:0000256" key="1">
    <source>
        <dbReference type="SAM" id="MobiDB-lite"/>
    </source>
</evidence>
<comment type="caution">
    <text evidence="2">The sequence shown here is derived from an EMBL/GenBank/DDBJ whole genome shotgun (WGS) entry which is preliminary data.</text>
</comment>
<organism evidence="2">
    <name type="scientific">marine sediment metagenome</name>
    <dbReference type="NCBI Taxonomy" id="412755"/>
    <lineage>
        <taxon>unclassified sequences</taxon>
        <taxon>metagenomes</taxon>
        <taxon>ecological metagenomes</taxon>
    </lineage>
</organism>
<reference evidence="2" key="1">
    <citation type="journal article" date="2015" name="Nature">
        <title>Complex archaea that bridge the gap between prokaryotes and eukaryotes.</title>
        <authorList>
            <person name="Spang A."/>
            <person name="Saw J.H."/>
            <person name="Jorgensen S.L."/>
            <person name="Zaremba-Niedzwiedzka K."/>
            <person name="Martijn J."/>
            <person name="Lind A.E."/>
            <person name="van Eijk R."/>
            <person name="Schleper C."/>
            <person name="Guy L."/>
            <person name="Ettema T.J."/>
        </authorList>
    </citation>
    <scope>NUCLEOTIDE SEQUENCE</scope>
</reference>
<evidence type="ECO:0000313" key="2">
    <source>
        <dbReference type="EMBL" id="KKN36016.1"/>
    </source>
</evidence>